<keyword evidence="1 5" id="KW-0479">Metal-binding</keyword>
<feature type="domain" description="C3H1-type" evidence="7">
    <location>
        <begin position="283"/>
        <end position="311"/>
    </location>
</feature>
<evidence type="ECO:0000256" key="6">
    <source>
        <dbReference type="SAM" id="MobiDB-lite"/>
    </source>
</evidence>
<feature type="domain" description="C3H1-type" evidence="7">
    <location>
        <begin position="51"/>
        <end position="79"/>
    </location>
</feature>
<accession>A0A2I0V9E0</accession>
<feature type="domain" description="C3H1-type" evidence="7">
    <location>
        <begin position="328"/>
        <end position="356"/>
    </location>
</feature>
<keyword evidence="9" id="KW-1185">Reference proteome</keyword>
<keyword evidence="2 5" id="KW-0863">Zinc-finger</keyword>
<feature type="compositionally biased region" description="Basic and acidic residues" evidence="6">
    <location>
        <begin position="392"/>
        <end position="412"/>
    </location>
</feature>
<dbReference type="PANTHER" id="PTHR12506">
    <property type="entry name" value="PROTEIN PHOSPHATASE RELATED"/>
    <property type="match status" value="1"/>
</dbReference>
<dbReference type="PROSITE" id="PS50103">
    <property type="entry name" value="ZF_C3H1"/>
    <property type="match status" value="5"/>
</dbReference>
<dbReference type="GO" id="GO:0003677">
    <property type="term" value="F:DNA binding"/>
    <property type="evidence" value="ECO:0007669"/>
    <property type="project" value="UniProtKB-KW"/>
</dbReference>
<dbReference type="Pfam" id="PF00642">
    <property type="entry name" value="zf-CCCH"/>
    <property type="match status" value="5"/>
</dbReference>
<feature type="zinc finger region" description="C3H1-type" evidence="5">
    <location>
        <begin position="51"/>
        <end position="79"/>
    </location>
</feature>
<evidence type="ECO:0000256" key="1">
    <source>
        <dbReference type="ARBA" id="ARBA00022723"/>
    </source>
</evidence>
<sequence length="429" mass="47644">MPDTREFQNNALPTYSNASPVNHNIDESMRRLKVEDNYDEVDAYANPYPDRPGEPDCMHYMKTGSCGYGSSCRYNHPTYVGQGTRAKGELPERVGQPDCQYFLRTGMCKFGATCKYHHPRDRQDARALGFNILGFPMRQDEKSCSYYMRTGTCKFGVACKFDHPQPASGAIFPLALNGSSAYGSPLSSVAPAPSMPFAGGIAAWPLSNGPAYMSNPRMQCLPAYMPVIIPPTSGTIPGQQGWTNYTGNVSQVPSPDIVGHTQTPKHKNNTHPSPSFVENFPERPDQPECQYYLKTGSCKYGSTCKYHHPRERFSSATNTLGPFGLPMRPGHAVCSFYSMYGTCSYGSACRFDHPWISYYNYSLPEMSIPDHFPLFPNQRNPQATLTSLEAPKIMKSEARDEAPPPDNDEYRDPQSNSAISSESLLNQSD</sequence>
<dbReference type="EMBL" id="KZ504019">
    <property type="protein sequence ID" value="PKU60024.1"/>
    <property type="molecule type" value="Genomic_DNA"/>
</dbReference>
<dbReference type="InterPro" id="IPR050974">
    <property type="entry name" value="Plant_ZF_CCCH"/>
</dbReference>
<dbReference type="SUPFAM" id="SSF90229">
    <property type="entry name" value="CCCH zinc finger"/>
    <property type="match status" value="5"/>
</dbReference>
<proteinExistence type="predicted"/>
<gene>
    <name evidence="8" type="ORF">MA16_Dca016758</name>
</gene>
<reference evidence="8 9" key="2">
    <citation type="journal article" date="2017" name="Nature">
        <title>The Apostasia genome and the evolution of orchids.</title>
        <authorList>
            <person name="Zhang G.Q."/>
            <person name="Liu K.W."/>
            <person name="Li Z."/>
            <person name="Lohaus R."/>
            <person name="Hsiao Y.Y."/>
            <person name="Niu S.C."/>
            <person name="Wang J.Y."/>
            <person name="Lin Y.C."/>
            <person name="Xu Q."/>
            <person name="Chen L.J."/>
            <person name="Yoshida K."/>
            <person name="Fujiwara S."/>
            <person name="Wang Z.W."/>
            <person name="Zhang Y.Q."/>
            <person name="Mitsuda N."/>
            <person name="Wang M."/>
            <person name="Liu G.H."/>
            <person name="Pecoraro L."/>
            <person name="Huang H.X."/>
            <person name="Xiao X.J."/>
            <person name="Lin M."/>
            <person name="Wu X.Y."/>
            <person name="Wu W.L."/>
            <person name="Chen Y.Y."/>
            <person name="Chang S.B."/>
            <person name="Sakamoto S."/>
            <person name="Ohme-Takagi M."/>
            <person name="Yagi M."/>
            <person name="Zeng S.J."/>
            <person name="Shen C.Y."/>
            <person name="Yeh C.M."/>
            <person name="Luo Y.B."/>
            <person name="Tsai W.C."/>
            <person name="Van de Peer Y."/>
            <person name="Liu Z.J."/>
        </authorList>
    </citation>
    <scope>NUCLEOTIDE SEQUENCE [LARGE SCALE GENOMIC DNA]</scope>
    <source>
        <tissue evidence="8">The whole plant</tissue>
    </source>
</reference>
<dbReference type="SMART" id="SM00356">
    <property type="entry name" value="ZnF_C3H1"/>
    <property type="match status" value="5"/>
</dbReference>
<keyword evidence="4" id="KW-0238">DNA-binding</keyword>
<feature type="compositionally biased region" description="Polar residues" evidence="6">
    <location>
        <begin position="413"/>
        <end position="429"/>
    </location>
</feature>
<dbReference type="InterPro" id="IPR000571">
    <property type="entry name" value="Znf_CCCH"/>
</dbReference>
<dbReference type="Gene3D" id="2.30.30.1190">
    <property type="match status" value="1"/>
</dbReference>
<dbReference type="OrthoDB" id="411372at2759"/>
<dbReference type="Proteomes" id="UP000233837">
    <property type="component" value="Unassembled WGS sequence"/>
</dbReference>
<feature type="zinc finger region" description="C3H1-type" evidence="5">
    <location>
        <begin position="283"/>
        <end position="311"/>
    </location>
</feature>
<feature type="region of interest" description="Disordered" evidence="6">
    <location>
        <begin position="385"/>
        <end position="429"/>
    </location>
</feature>
<feature type="zinc finger region" description="C3H1-type" evidence="5">
    <location>
        <begin position="93"/>
        <end position="121"/>
    </location>
</feature>
<feature type="region of interest" description="Disordered" evidence="6">
    <location>
        <begin position="1"/>
        <end position="22"/>
    </location>
</feature>
<feature type="domain" description="C3H1-type" evidence="7">
    <location>
        <begin position="138"/>
        <end position="166"/>
    </location>
</feature>
<dbReference type="InterPro" id="IPR036855">
    <property type="entry name" value="Znf_CCCH_sf"/>
</dbReference>
<dbReference type="PANTHER" id="PTHR12506:SF50">
    <property type="entry name" value="ZINC FINGER CCCH DOMAIN-CONTAINING PROTEIN 26"/>
    <property type="match status" value="1"/>
</dbReference>
<evidence type="ECO:0000256" key="2">
    <source>
        <dbReference type="ARBA" id="ARBA00022771"/>
    </source>
</evidence>
<evidence type="ECO:0000313" key="9">
    <source>
        <dbReference type="Proteomes" id="UP000233837"/>
    </source>
</evidence>
<name>A0A2I0V9E0_9ASPA</name>
<dbReference type="GO" id="GO:0003729">
    <property type="term" value="F:mRNA binding"/>
    <property type="evidence" value="ECO:0007669"/>
    <property type="project" value="UniProtKB-ARBA"/>
</dbReference>
<feature type="domain" description="C3H1-type" evidence="7">
    <location>
        <begin position="93"/>
        <end position="121"/>
    </location>
</feature>
<evidence type="ECO:0000256" key="5">
    <source>
        <dbReference type="PROSITE-ProRule" id="PRU00723"/>
    </source>
</evidence>
<dbReference type="GO" id="GO:0008270">
    <property type="term" value="F:zinc ion binding"/>
    <property type="evidence" value="ECO:0007669"/>
    <property type="project" value="UniProtKB-KW"/>
</dbReference>
<feature type="compositionally biased region" description="Polar residues" evidence="6">
    <location>
        <begin position="7"/>
        <end position="22"/>
    </location>
</feature>
<keyword evidence="3 5" id="KW-0862">Zinc</keyword>
<dbReference type="STRING" id="906689.A0A2I0V9E0"/>
<dbReference type="AlphaFoldDB" id="A0A2I0V9E0"/>
<feature type="zinc finger region" description="C3H1-type" evidence="5">
    <location>
        <begin position="138"/>
        <end position="166"/>
    </location>
</feature>
<evidence type="ECO:0000256" key="4">
    <source>
        <dbReference type="ARBA" id="ARBA00023125"/>
    </source>
</evidence>
<dbReference type="Gene3D" id="4.10.1000.10">
    <property type="entry name" value="Zinc finger, CCCH-type"/>
    <property type="match status" value="2"/>
</dbReference>
<organism evidence="8 9">
    <name type="scientific">Dendrobium catenatum</name>
    <dbReference type="NCBI Taxonomy" id="906689"/>
    <lineage>
        <taxon>Eukaryota</taxon>
        <taxon>Viridiplantae</taxon>
        <taxon>Streptophyta</taxon>
        <taxon>Embryophyta</taxon>
        <taxon>Tracheophyta</taxon>
        <taxon>Spermatophyta</taxon>
        <taxon>Magnoliopsida</taxon>
        <taxon>Liliopsida</taxon>
        <taxon>Asparagales</taxon>
        <taxon>Orchidaceae</taxon>
        <taxon>Epidendroideae</taxon>
        <taxon>Malaxideae</taxon>
        <taxon>Dendrobiinae</taxon>
        <taxon>Dendrobium</taxon>
    </lineage>
</organism>
<reference evidence="8 9" key="1">
    <citation type="journal article" date="2016" name="Sci. Rep.">
        <title>The Dendrobium catenatum Lindl. genome sequence provides insights into polysaccharide synthase, floral development and adaptive evolution.</title>
        <authorList>
            <person name="Zhang G.Q."/>
            <person name="Xu Q."/>
            <person name="Bian C."/>
            <person name="Tsai W.C."/>
            <person name="Yeh C.M."/>
            <person name="Liu K.W."/>
            <person name="Yoshida K."/>
            <person name="Zhang L.S."/>
            <person name="Chang S.B."/>
            <person name="Chen F."/>
            <person name="Shi Y."/>
            <person name="Su Y.Y."/>
            <person name="Zhang Y.Q."/>
            <person name="Chen L.J."/>
            <person name="Yin Y."/>
            <person name="Lin M."/>
            <person name="Huang H."/>
            <person name="Deng H."/>
            <person name="Wang Z.W."/>
            <person name="Zhu S.L."/>
            <person name="Zhao X."/>
            <person name="Deng C."/>
            <person name="Niu S.C."/>
            <person name="Huang J."/>
            <person name="Wang M."/>
            <person name="Liu G.H."/>
            <person name="Yang H.J."/>
            <person name="Xiao X.J."/>
            <person name="Hsiao Y.Y."/>
            <person name="Wu W.L."/>
            <person name="Chen Y.Y."/>
            <person name="Mitsuda N."/>
            <person name="Ohme-Takagi M."/>
            <person name="Luo Y.B."/>
            <person name="Van de Peer Y."/>
            <person name="Liu Z.J."/>
        </authorList>
    </citation>
    <scope>NUCLEOTIDE SEQUENCE [LARGE SCALE GENOMIC DNA]</scope>
    <source>
        <tissue evidence="8">The whole plant</tissue>
    </source>
</reference>
<evidence type="ECO:0000313" key="8">
    <source>
        <dbReference type="EMBL" id="PKU60024.1"/>
    </source>
</evidence>
<evidence type="ECO:0000256" key="3">
    <source>
        <dbReference type="ARBA" id="ARBA00022833"/>
    </source>
</evidence>
<protein>
    <submittedName>
        <fullName evidence="8">Zinc finger CCCH domain-containing protein 3</fullName>
    </submittedName>
</protein>
<evidence type="ECO:0000259" key="7">
    <source>
        <dbReference type="PROSITE" id="PS50103"/>
    </source>
</evidence>
<feature type="zinc finger region" description="C3H1-type" evidence="5">
    <location>
        <begin position="328"/>
        <end position="356"/>
    </location>
</feature>